<accession>A0A0B7BG58</accession>
<feature type="region of interest" description="Disordered" evidence="1">
    <location>
        <begin position="204"/>
        <end position="244"/>
    </location>
</feature>
<dbReference type="AlphaFoldDB" id="A0A0B7BG58"/>
<sequence>MMYNYFEKFITVPTTQHNRDTQSDRFLQTDTSNGTETTHANRVLRRAARLDRIYVPSYHHISKTKHFPETLIFTDHKVVITTISTTHADMNFKRSPHWKFSNTLLLNKTYVEHIKHLILTYTNQVPIDNVHQHWELLKNTVKMMTKKISSHINRDRIQQEQILEDAIRLSRQIDSNAPNIHTLQEEQYRHHRFQGALLRTKLNTNTKQTVHGNRTKHTTLQTDRKSNRLGGQHANRDTTNNQSL</sequence>
<evidence type="ECO:0000313" key="2">
    <source>
        <dbReference type="EMBL" id="CEK92314.1"/>
    </source>
</evidence>
<dbReference type="EMBL" id="HACG01045449">
    <property type="protein sequence ID" value="CEK92314.1"/>
    <property type="molecule type" value="Transcribed_RNA"/>
</dbReference>
<protein>
    <submittedName>
        <fullName evidence="2">Uncharacterized protein</fullName>
    </submittedName>
</protein>
<organism evidence="2">
    <name type="scientific">Arion vulgaris</name>
    <dbReference type="NCBI Taxonomy" id="1028688"/>
    <lineage>
        <taxon>Eukaryota</taxon>
        <taxon>Metazoa</taxon>
        <taxon>Spiralia</taxon>
        <taxon>Lophotrochozoa</taxon>
        <taxon>Mollusca</taxon>
        <taxon>Gastropoda</taxon>
        <taxon>Heterobranchia</taxon>
        <taxon>Euthyneura</taxon>
        <taxon>Panpulmonata</taxon>
        <taxon>Eupulmonata</taxon>
        <taxon>Stylommatophora</taxon>
        <taxon>Helicina</taxon>
        <taxon>Arionoidea</taxon>
        <taxon>Arionidae</taxon>
        <taxon>Arion</taxon>
    </lineage>
</organism>
<evidence type="ECO:0000256" key="1">
    <source>
        <dbReference type="SAM" id="MobiDB-lite"/>
    </source>
</evidence>
<name>A0A0B7BG58_9EUPU</name>
<reference evidence="2" key="1">
    <citation type="submission" date="2014-12" db="EMBL/GenBank/DDBJ databases">
        <title>Insight into the proteome of Arion vulgaris.</title>
        <authorList>
            <person name="Aradska J."/>
            <person name="Bulat T."/>
            <person name="Smidak R."/>
            <person name="Sarate P."/>
            <person name="Gangsoo J."/>
            <person name="Sialana F."/>
            <person name="Bilban M."/>
            <person name="Lubec G."/>
        </authorList>
    </citation>
    <scope>NUCLEOTIDE SEQUENCE</scope>
    <source>
        <tissue evidence="2">Skin</tissue>
    </source>
</reference>
<proteinExistence type="predicted"/>
<gene>
    <name evidence="2" type="primary">ORF187670</name>
</gene>